<dbReference type="EMBL" id="APAU02000032">
    <property type="protein sequence ID" value="EUB60315.1"/>
    <property type="molecule type" value="Genomic_DNA"/>
</dbReference>
<dbReference type="AlphaFoldDB" id="W6UFT3"/>
<keyword evidence="7" id="KW-0652">Protein synthesis inhibitor</keyword>
<dbReference type="SMART" id="SM00220">
    <property type="entry name" value="S_TKc"/>
    <property type="match status" value="1"/>
</dbReference>
<dbReference type="RefSeq" id="XP_024351511.1">
    <property type="nucleotide sequence ID" value="XM_024494122.1"/>
</dbReference>
<dbReference type="GO" id="GO:0005737">
    <property type="term" value="C:cytoplasm"/>
    <property type="evidence" value="ECO:0007669"/>
    <property type="project" value="TreeGrafter"/>
</dbReference>
<feature type="domain" description="Protein kinase" evidence="12">
    <location>
        <begin position="125"/>
        <end position="554"/>
    </location>
</feature>
<dbReference type="GO" id="GO:0005634">
    <property type="term" value="C:nucleus"/>
    <property type="evidence" value="ECO:0007669"/>
    <property type="project" value="TreeGrafter"/>
</dbReference>
<sequence>MVRAWSLIGFFSSLRNFLEISFAMTSVLPLLRVRMKSNSPKESKKDRDRSLSLVPVQGMKDLSLDDIKVTVRGIPIGHEHWPDLLHYVCSFNALDEVLDDGHKSVGHYLRQNIPFYYRMNRNEEFDNFLFIGGGAFSRAVHRLDGKTYALKVIRDISSPKSLKHAKIEVDVLAQLDHPNIVRYFSCWVEPQRIANLAFQPLDSSDPAESNRSSSAANFSWVSNVSAGDANCRLLRLVDDEDDSGSVGPRDSCALAIPENQIAQFSVSELNARPVTLVIQMELCGSTLIDWMQSRSKSLASSTASDCARPSSLDQSYRAEVRWIFDQIVKGIHYMHQKGVLHRDIKPANVFIQGPPLAVVTGTMCSAVGELACTSAQCFHRCRVKIGDFGLSTFLERSTESQTRPVIEEVPEKCESGPSTALQTIPSCHPRLLTGNLGTLFYTAPEVLKSNSKGRSLYNQKADMYSLGIVFFQMLYPCKTETEMARQIDHFHANPEAEDALPKCLTECWPLEANLLRRMLSPKPSDRPEAMEILSELASTSQVIDGTGLKDHQSLRGELSLINELRTKNEELEKENAELKRRLGFLAEPKE</sequence>
<dbReference type="Proteomes" id="UP000019149">
    <property type="component" value="Unassembled WGS sequence"/>
</dbReference>
<evidence type="ECO:0000313" key="13">
    <source>
        <dbReference type="EMBL" id="EUB60315.1"/>
    </source>
</evidence>
<dbReference type="GO" id="GO:0005524">
    <property type="term" value="F:ATP binding"/>
    <property type="evidence" value="ECO:0007669"/>
    <property type="project" value="UniProtKB-KW"/>
</dbReference>
<comment type="caution">
    <text evidence="13">The sequence shown here is derived from an EMBL/GenBank/DDBJ whole genome shotgun (WGS) entry which is preliminary data.</text>
</comment>
<dbReference type="EC" id="2.7.11.1" evidence="1"/>
<evidence type="ECO:0000256" key="8">
    <source>
        <dbReference type="ARBA" id="ARBA00037982"/>
    </source>
</evidence>
<keyword evidence="6" id="KW-0067">ATP-binding</keyword>
<keyword evidence="5 13" id="KW-0418">Kinase</keyword>
<evidence type="ECO:0000256" key="3">
    <source>
        <dbReference type="ARBA" id="ARBA00022679"/>
    </source>
</evidence>
<dbReference type="CTD" id="36340588"/>
<evidence type="ECO:0000256" key="11">
    <source>
        <dbReference type="SAM" id="Coils"/>
    </source>
</evidence>
<keyword evidence="3" id="KW-0808">Transferase</keyword>
<dbReference type="Gene3D" id="1.10.510.10">
    <property type="entry name" value="Transferase(Phosphotransferase) domain 1"/>
    <property type="match status" value="1"/>
</dbReference>
<keyword evidence="11" id="KW-0175">Coiled coil</keyword>
<comment type="catalytic activity">
    <reaction evidence="10">
        <text>L-seryl-[protein] + ATP = O-phospho-L-seryl-[protein] + ADP + H(+)</text>
        <dbReference type="Rhea" id="RHEA:17989"/>
        <dbReference type="Rhea" id="RHEA-COMP:9863"/>
        <dbReference type="Rhea" id="RHEA-COMP:11604"/>
        <dbReference type="ChEBI" id="CHEBI:15378"/>
        <dbReference type="ChEBI" id="CHEBI:29999"/>
        <dbReference type="ChEBI" id="CHEBI:30616"/>
        <dbReference type="ChEBI" id="CHEBI:83421"/>
        <dbReference type="ChEBI" id="CHEBI:456216"/>
        <dbReference type="EC" id="2.7.11.1"/>
    </reaction>
    <physiologicalReaction direction="left-to-right" evidence="10">
        <dbReference type="Rhea" id="RHEA:17990"/>
    </physiologicalReaction>
</comment>
<dbReference type="GeneID" id="36340588"/>
<evidence type="ECO:0000256" key="2">
    <source>
        <dbReference type="ARBA" id="ARBA00022527"/>
    </source>
</evidence>
<keyword evidence="14" id="KW-1185">Reference proteome</keyword>
<evidence type="ECO:0000256" key="10">
    <source>
        <dbReference type="ARBA" id="ARBA00048977"/>
    </source>
</evidence>
<comment type="similarity">
    <text evidence="8">Belongs to the protein kinase superfamily. Ser/Thr protein kinase family. GCN2 subfamily.</text>
</comment>
<dbReference type="PANTHER" id="PTHR11042">
    <property type="entry name" value="EUKARYOTIC TRANSLATION INITIATION FACTOR 2-ALPHA KINASE EIF2-ALPHA KINASE -RELATED"/>
    <property type="match status" value="1"/>
</dbReference>
<dbReference type="InterPro" id="IPR008271">
    <property type="entry name" value="Ser/Thr_kinase_AS"/>
</dbReference>
<protein>
    <recommendedName>
        <fullName evidence="1">non-specific serine/threonine protein kinase</fullName>
        <ecNumber evidence="1">2.7.11.1</ecNumber>
    </recommendedName>
</protein>
<evidence type="ECO:0000256" key="7">
    <source>
        <dbReference type="ARBA" id="ARBA00023193"/>
    </source>
</evidence>
<evidence type="ECO:0000256" key="4">
    <source>
        <dbReference type="ARBA" id="ARBA00022741"/>
    </source>
</evidence>
<evidence type="ECO:0000259" key="12">
    <source>
        <dbReference type="PROSITE" id="PS50011"/>
    </source>
</evidence>
<dbReference type="Gene3D" id="3.30.200.20">
    <property type="entry name" value="Phosphorylase Kinase, domain 1"/>
    <property type="match status" value="1"/>
</dbReference>
<evidence type="ECO:0000256" key="5">
    <source>
        <dbReference type="ARBA" id="ARBA00022777"/>
    </source>
</evidence>
<dbReference type="PROSITE" id="PS00108">
    <property type="entry name" value="PROTEIN_KINASE_ST"/>
    <property type="match status" value="1"/>
</dbReference>
<dbReference type="PROSITE" id="PS50011">
    <property type="entry name" value="PROTEIN_KINASE_DOM"/>
    <property type="match status" value="1"/>
</dbReference>
<dbReference type="GO" id="GO:0004694">
    <property type="term" value="F:eukaryotic translation initiation factor 2alpha kinase activity"/>
    <property type="evidence" value="ECO:0007669"/>
    <property type="project" value="TreeGrafter"/>
</dbReference>
<accession>W6UFT3</accession>
<dbReference type="KEGG" id="egl:EGR_04873"/>
<gene>
    <name evidence="13" type="ORF">EGR_04873</name>
</gene>
<dbReference type="Pfam" id="PF00069">
    <property type="entry name" value="Pkinase"/>
    <property type="match status" value="1"/>
</dbReference>
<feature type="coiled-coil region" evidence="11">
    <location>
        <begin position="554"/>
        <end position="581"/>
    </location>
</feature>
<proteinExistence type="inferred from homology"/>
<dbReference type="InterPro" id="IPR050339">
    <property type="entry name" value="CC_SR_Kinase"/>
</dbReference>
<evidence type="ECO:0000313" key="14">
    <source>
        <dbReference type="Proteomes" id="UP000019149"/>
    </source>
</evidence>
<dbReference type="STRING" id="6210.W6UFT3"/>
<comment type="catalytic activity">
    <reaction evidence="9">
        <text>L-threonyl-[protein] + ATP = O-phospho-L-threonyl-[protein] + ADP + H(+)</text>
        <dbReference type="Rhea" id="RHEA:46608"/>
        <dbReference type="Rhea" id="RHEA-COMP:11060"/>
        <dbReference type="Rhea" id="RHEA-COMP:11605"/>
        <dbReference type="ChEBI" id="CHEBI:15378"/>
        <dbReference type="ChEBI" id="CHEBI:30013"/>
        <dbReference type="ChEBI" id="CHEBI:30616"/>
        <dbReference type="ChEBI" id="CHEBI:61977"/>
        <dbReference type="ChEBI" id="CHEBI:456216"/>
        <dbReference type="EC" id="2.7.11.1"/>
    </reaction>
    <physiologicalReaction direction="left-to-right" evidence="9">
        <dbReference type="Rhea" id="RHEA:46609"/>
    </physiologicalReaction>
</comment>
<evidence type="ECO:0000256" key="6">
    <source>
        <dbReference type="ARBA" id="ARBA00022840"/>
    </source>
</evidence>
<keyword evidence="2" id="KW-0723">Serine/threonine-protein kinase</keyword>
<evidence type="ECO:0000256" key="1">
    <source>
        <dbReference type="ARBA" id="ARBA00012513"/>
    </source>
</evidence>
<keyword evidence="4" id="KW-0547">Nucleotide-binding</keyword>
<dbReference type="PANTHER" id="PTHR11042:SF160">
    <property type="entry name" value="EUKARYOTIC TRANSLATION INITIATION FACTOR 2-ALPHA KINASE 1"/>
    <property type="match status" value="1"/>
</dbReference>
<dbReference type="OMA" id="WDWIADR"/>
<dbReference type="OrthoDB" id="1405469at2759"/>
<dbReference type="SUPFAM" id="SSF56112">
    <property type="entry name" value="Protein kinase-like (PK-like)"/>
    <property type="match status" value="1"/>
</dbReference>
<name>W6UFT3_ECHGR</name>
<dbReference type="InterPro" id="IPR011009">
    <property type="entry name" value="Kinase-like_dom_sf"/>
</dbReference>
<dbReference type="InterPro" id="IPR000719">
    <property type="entry name" value="Prot_kinase_dom"/>
</dbReference>
<organism evidence="13 14">
    <name type="scientific">Echinococcus granulosus</name>
    <name type="common">Hydatid tapeworm</name>
    <dbReference type="NCBI Taxonomy" id="6210"/>
    <lineage>
        <taxon>Eukaryota</taxon>
        <taxon>Metazoa</taxon>
        <taxon>Spiralia</taxon>
        <taxon>Lophotrochozoa</taxon>
        <taxon>Platyhelminthes</taxon>
        <taxon>Cestoda</taxon>
        <taxon>Eucestoda</taxon>
        <taxon>Cyclophyllidea</taxon>
        <taxon>Taeniidae</taxon>
        <taxon>Echinococcus</taxon>
        <taxon>Echinococcus granulosus group</taxon>
    </lineage>
</organism>
<reference evidence="13 14" key="1">
    <citation type="journal article" date="2013" name="Nat. Genet.">
        <title>The genome of the hydatid tapeworm Echinococcus granulosus.</title>
        <authorList>
            <person name="Zheng H."/>
            <person name="Zhang W."/>
            <person name="Zhang L."/>
            <person name="Zhang Z."/>
            <person name="Li J."/>
            <person name="Lu G."/>
            <person name="Zhu Y."/>
            <person name="Wang Y."/>
            <person name="Huang Y."/>
            <person name="Liu J."/>
            <person name="Kang H."/>
            <person name="Chen J."/>
            <person name="Wang L."/>
            <person name="Chen A."/>
            <person name="Yu S."/>
            <person name="Gao Z."/>
            <person name="Jin L."/>
            <person name="Gu W."/>
            <person name="Wang Z."/>
            <person name="Zhao L."/>
            <person name="Shi B."/>
            <person name="Wen H."/>
            <person name="Lin R."/>
            <person name="Jones M.K."/>
            <person name="Brejova B."/>
            <person name="Vinar T."/>
            <person name="Zhao G."/>
            <person name="McManus D.P."/>
            <person name="Chen Z."/>
            <person name="Zhou Y."/>
            <person name="Wang S."/>
        </authorList>
    </citation>
    <scope>NUCLEOTIDE SEQUENCE [LARGE SCALE GENOMIC DNA]</scope>
</reference>
<dbReference type="GO" id="GO:0017148">
    <property type="term" value="P:negative regulation of translation"/>
    <property type="evidence" value="ECO:0007669"/>
    <property type="project" value="UniProtKB-KW"/>
</dbReference>
<evidence type="ECO:0000256" key="9">
    <source>
        <dbReference type="ARBA" id="ARBA00048659"/>
    </source>
</evidence>